<name>A0A0E9NJ76_SAICN</name>
<evidence type="ECO:0000313" key="6">
    <source>
        <dbReference type="EMBL" id="GAO49917.1"/>
    </source>
</evidence>
<evidence type="ECO:0008006" key="8">
    <source>
        <dbReference type="Google" id="ProtNLM"/>
    </source>
</evidence>
<dbReference type="Proteomes" id="UP000033140">
    <property type="component" value="Unassembled WGS sequence"/>
</dbReference>
<dbReference type="OMA" id="WVEALCR"/>
<evidence type="ECO:0000256" key="3">
    <source>
        <dbReference type="ARBA" id="ARBA00044493"/>
    </source>
</evidence>
<dbReference type="PROSITE" id="PS51375">
    <property type="entry name" value="PPR"/>
    <property type="match status" value="1"/>
</dbReference>
<dbReference type="AlphaFoldDB" id="A0A0E9NJ76"/>
<feature type="repeat" description="PPR" evidence="5">
    <location>
        <begin position="667"/>
        <end position="701"/>
    </location>
</feature>
<protein>
    <recommendedName>
        <fullName evidence="8">Pentacotripeptide-repeat region of PRORP domain-containing protein</fullName>
    </recommendedName>
</protein>
<evidence type="ECO:0000256" key="1">
    <source>
        <dbReference type="ARBA" id="ARBA00006192"/>
    </source>
</evidence>
<evidence type="ECO:0000256" key="5">
    <source>
        <dbReference type="PROSITE-ProRule" id="PRU00708"/>
    </source>
</evidence>
<sequence>MRSRNLATVLRSRTVSAQAVQYVQARLISSIHSTARPVASRTSYVSAPVSVQCRPLSFKFWERPQGKKSPPPPAELPSVNAAMTKANLIGRQITIMDHTSREHLRKLQNLYEQYKVQKQFAPSPGIKLRQILKVLEKSKVRGHVEFGKKVFEELMSYWGLAYTKEDCAALLKLYSRQGMAKEALQLLRNPPATADGPLGSAEWRFALDAVAREGNKEDLHALWEEMRGKGIAQFTDAYNIYITCLGETKQNEEIWHLYETMLEKGPVPDAETYALLIMQCIDNDNMEKAKEMMAGLLSVSEHIDKINENCRNATLAYQLWEGVTMDAIRGALKSMKDDGLQPTTRTINTLLRTSYNKQTQITPEQLWNLFAEQKIEPDGDSAGYTMKALVRRGDTGGALQIYNDMRRNAEWTETVLNATALLLQALAKAPSPDIETISSILKDILEARKKLSTITLQALLMVYLRAEDYDSWEILCQKYDLARKDSPIPVKFFVDYLTDSETPLHIAWDGYQNLHKVFRDYFTRPDRVALMNCFIGHRRADMASRVFFDMRDTPLEWDNKTCTQILAGIGQLRDIQALELVHTQLKMDIHIDPDVILLSALMNAYNHCGMPNTAHKFWLQICAHPDGPTTGSVSIILDTFGHSSNPNAYKRGQQIWQELKAQGFEFDLRCYATYVELQARHNRFAQAMDVVRGMIADGIRPDEVVIGTLYNTMRQDRKAEVELWAKENVPEVWEKLLERTGVAIKNERVW</sequence>
<dbReference type="Gene3D" id="1.25.40.10">
    <property type="entry name" value="Tetratricopeptide repeat domain"/>
    <property type="match status" value="3"/>
</dbReference>
<dbReference type="STRING" id="698492.A0A0E9NJ76"/>
<reference evidence="6 7" key="1">
    <citation type="journal article" date="2011" name="J. Gen. Appl. Microbiol.">
        <title>Draft genome sequencing of the enigmatic yeast Saitoella complicata.</title>
        <authorList>
            <person name="Nishida H."/>
            <person name="Hamamoto M."/>
            <person name="Sugiyama J."/>
        </authorList>
    </citation>
    <scope>NUCLEOTIDE SEQUENCE [LARGE SCALE GENOMIC DNA]</scope>
    <source>
        <strain evidence="6 7">NRRL Y-17804</strain>
    </source>
</reference>
<dbReference type="GO" id="GO:0005739">
    <property type="term" value="C:mitochondrion"/>
    <property type="evidence" value="ECO:0007669"/>
    <property type="project" value="UniProtKB-ARBA"/>
</dbReference>
<keyword evidence="7" id="KW-1185">Reference proteome</keyword>
<comment type="function">
    <text evidence="3">Regulates mitochondrial small subunit maturation by controlling 15S rRNA 5'-end processing. Localizes to the 5' precursor of the 15S rRNA in a position that is subsequently occupied by mS47 in the mature yeast mtSSU. Uses structure and sequence-specific RNA recognition, binding to a single-stranded region of the precursor and specifically recognizing bases -6 to -1. The exchange of Ccm1 for mS47 is coupled to the irreversible removal of precursor rRNA that is accompanied by conformational changes of the mitoribosomal proteins uS5m and mS26. These conformational changes signal completion of 5'-end rRNA processing through protection of the mature 5'-end of the 15S rRNA and stabilization of mS47. The removal of the 5' precursor together with the dissociation of Ccm1 may be catalyzed by the 5'-3' exoribonuclease Pet127. Involved in the specific removal of group I introns in mitochondrial encoded transcripts.</text>
</comment>
<reference evidence="6 7" key="2">
    <citation type="journal article" date="2014" name="J. Gen. Appl. Microbiol.">
        <title>The early diverging ascomycetous budding yeast Saitoella complicata has three histone deacetylases belonging to the Clr6, Hos2, and Rpd3 lineages.</title>
        <authorList>
            <person name="Nishida H."/>
            <person name="Matsumoto T."/>
            <person name="Kondo S."/>
            <person name="Hamamoto M."/>
            <person name="Yoshikawa H."/>
        </authorList>
    </citation>
    <scope>NUCLEOTIDE SEQUENCE [LARGE SCALE GENOMIC DNA]</scope>
    <source>
        <strain evidence="6 7">NRRL Y-17804</strain>
    </source>
</reference>
<keyword evidence="2" id="KW-0677">Repeat</keyword>
<evidence type="ECO:0000256" key="2">
    <source>
        <dbReference type="ARBA" id="ARBA00022737"/>
    </source>
</evidence>
<dbReference type="InterPro" id="IPR002885">
    <property type="entry name" value="PPR_rpt"/>
</dbReference>
<dbReference type="InterPro" id="IPR011990">
    <property type="entry name" value="TPR-like_helical_dom_sf"/>
</dbReference>
<proteinExistence type="inferred from homology"/>
<accession>A0A0E9NJ76</accession>
<dbReference type="PANTHER" id="PTHR47936">
    <property type="entry name" value="PPR_LONG DOMAIN-CONTAINING PROTEIN"/>
    <property type="match status" value="1"/>
</dbReference>
<evidence type="ECO:0000256" key="4">
    <source>
        <dbReference type="ARBA" id="ARBA00044511"/>
    </source>
</evidence>
<comment type="similarity">
    <text evidence="1">Belongs to the CCM1 family.</text>
</comment>
<reference evidence="6 7" key="3">
    <citation type="journal article" date="2015" name="Genome Announc.">
        <title>Draft Genome Sequence of the Archiascomycetous Yeast Saitoella complicata.</title>
        <authorList>
            <person name="Yamauchi K."/>
            <person name="Kondo S."/>
            <person name="Hamamoto M."/>
            <person name="Takahashi Y."/>
            <person name="Ogura Y."/>
            <person name="Hayashi T."/>
            <person name="Nishida H."/>
        </authorList>
    </citation>
    <scope>NUCLEOTIDE SEQUENCE [LARGE SCALE GENOMIC DNA]</scope>
    <source>
        <strain evidence="6 7">NRRL Y-17804</strain>
    </source>
</reference>
<dbReference type="PANTHER" id="PTHR47936:SF1">
    <property type="entry name" value="PENTATRICOPEPTIDE REPEAT-CONTAINING PROTEIN GUN1, CHLOROPLASTIC"/>
    <property type="match status" value="1"/>
</dbReference>
<dbReference type="EMBL" id="BACD03000027">
    <property type="protein sequence ID" value="GAO49917.1"/>
    <property type="molecule type" value="Genomic_DNA"/>
</dbReference>
<comment type="caution">
    <text evidence="6">The sequence shown here is derived from an EMBL/GenBank/DDBJ whole genome shotgun (WGS) entry which is preliminary data.</text>
</comment>
<evidence type="ECO:0000313" key="7">
    <source>
        <dbReference type="Proteomes" id="UP000033140"/>
    </source>
</evidence>
<dbReference type="GO" id="GO:0031930">
    <property type="term" value="P:mitochondria-nucleus signaling pathway"/>
    <property type="evidence" value="ECO:0007669"/>
    <property type="project" value="TreeGrafter"/>
</dbReference>
<organism evidence="6 7">
    <name type="scientific">Saitoella complicata (strain BCRC 22490 / CBS 7301 / JCM 7358 / NBRC 10748 / NRRL Y-17804)</name>
    <dbReference type="NCBI Taxonomy" id="698492"/>
    <lineage>
        <taxon>Eukaryota</taxon>
        <taxon>Fungi</taxon>
        <taxon>Dikarya</taxon>
        <taxon>Ascomycota</taxon>
        <taxon>Taphrinomycotina</taxon>
        <taxon>Taphrinomycotina incertae sedis</taxon>
        <taxon>Saitoella</taxon>
    </lineage>
</organism>
<gene>
    <name evidence="6" type="ORF">G7K_4053-t1</name>
</gene>
<comment type="subunit">
    <text evidence="4">Binds to mitochondrial small subunit 15S rRNA.</text>
</comment>